<evidence type="ECO:0000313" key="1">
    <source>
        <dbReference type="EMBL" id="GMF38190.1"/>
    </source>
</evidence>
<name>A0A9W7CTM4_9STRA</name>
<accession>A0A9W7CTM4</accession>
<dbReference type="AlphaFoldDB" id="A0A9W7CTM4"/>
<evidence type="ECO:0000313" key="2">
    <source>
        <dbReference type="Proteomes" id="UP001165121"/>
    </source>
</evidence>
<sequence>MMPATDDQAAYLFLQNEPFSWRIEQVNTVGHPAPPIASAERGSDMWRLFNQTLPFLPASKEFFEEVLWLSDSQRAKKSHTSAPQSPDADSEIFATAVDVDVDDENPTGKAVSCCSRFRSSDDNCL</sequence>
<organism evidence="1 2">
    <name type="scientific">Phytophthora fragariaefolia</name>
    <dbReference type="NCBI Taxonomy" id="1490495"/>
    <lineage>
        <taxon>Eukaryota</taxon>
        <taxon>Sar</taxon>
        <taxon>Stramenopiles</taxon>
        <taxon>Oomycota</taxon>
        <taxon>Peronosporomycetes</taxon>
        <taxon>Peronosporales</taxon>
        <taxon>Peronosporaceae</taxon>
        <taxon>Phytophthora</taxon>
    </lineage>
</organism>
<comment type="caution">
    <text evidence="1">The sequence shown here is derived from an EMBL/GenBank/DDBJ whole genome shotgun (WGS) entry which is preliminary data.</text>
</comment>
<dbReference type="EMBL" id="BSXT01001076">
    <property type="protein sequence ID" value="GMF38190.1"/>
    <property type="molecule type" value="Genomic_DNA"/>
</dbReference>
<dbReference type="Proteomes" id="UP001165121">
    <property type="component" value="Unassembled WGS sequence"/>
</dbReference>
<protein>
    <submittedName>
        <fullName evidence="1">Unnamed protein product</fullName>
    </submittedName>
</protein>
<proteinExistence type="predicted"/>
<reference evidence="1" key="1">
    <citation type="submission" date="2023-04" db="EMBL/GenBank/DDBJ databases">
        <title>Phytophthora fragariaefolia NBRC 109709.</title>
        <authorList>
            <person name="Ichikawa N."/>
            <person name="Sato H."/>
            <person name="Tonouchi N."/>
        </authorList>
    </citation>
    <scope>NUCLEOTIDE SEQUENCE</scope>
    <source>
        <strain evidence="1">NBRC 109709</strain>
    </source>
</reference>
<gene>
    <name evidence="1" type="ORF">Pfra01_001092000</name>
</gene>
<dbReference type="OrthoDB" id="5593063at2759"/>
<keyword evidence="2" id="KW-1185">Reference proteome</keyword>